<dbReference type="Pfam" id="PF17805">
    <property type="entry name" value="AsnC_trans_reg2"/>
    <property type="match status" value="1"/>
</dbReference>
<dbReference type="KEGG" id="mana:MAMMFC1_00491"/>
<dbReference type="Proteomes" id="UP000276437">
    <property type="component" value="Chromosome"/>
</dbReference>
<dbReference type="GO" id="GO:0016829">
    <property type="term" value="F:lyase activity"/>
    <property type="evidence" value="ECO:0007669"/>
    <property type="project" value="UniProtKB-KW"/>
</dbReference>
<dbReference type="Gene3D" id="3.30.70.3460">
    <property type="match status" value="1"/>
</dbReference>
<evidence type="ECO:0000259" key="7">
    <source>
        <dbReference type="Pfam" id="PF22451"/>
    </source>
</evidence>
<dbReference type="PANTHER" id="PTHR43413">
    <property type="entry name" value="TRANSCRIPTIONAL REGULATOR, ASNC FAMILY"/>
    <property type="match status" value="1"/>
</dbReference>
<evidence type="ECO:0000256" key="3">
    <source>
        <dbReference type="ARBA" id="ARBA00023457"/>
    </source>
</evidence>
<feature type="domain" description="Siroheme decarboxylase AsnC-like ligand binding" evidence="6">
    <location>
        <begin position="64"/>
        <end position="148"/>
    </location>
</feature>
<dbReference type="InterPro" id="IPR053953">
    <property type="entry name" value="NirdL-like_HTH"/>
</dbReference>
<dbReference type="PANTHER" id="PTHR43413:SF1">
    <property type="entry name" value="SIROHEME DECARBOXYLASE NIRL SUBUNIT"/>
    <property type="match status" value="1"/>
</dbReference>
<dbReference type="OrthoDB" id="9806536at2"/>
<comment type="similarity">
    <text evidence="3">Belongs to the Ahb/Nir family.</text>
</comment>
<sequence>MHLDELDKRIIAAMQEDFPLIAEPYQQLAKKIGITEEELLLRLNNFRQGGQMRKLGAVLRHREVGYNANALCAWLVPENRIDEISRIMVDNPAVTHCYARVTCPDWPYNLYTMIHARTRDDCHNIAGTLAELAGLNQYIMLYSTHEWKKASMRYFPEYADS</sequence>
<name>A0A348AFK9_9FIRM</name>
<comment type="catalytic activity">
    <reaction evidence="5">
        <text>siroheme + 2 H(+) = 12,18-didecarboxysiroheme + 2 CO2</text>
        <dbReference type="Rhea" id="RHEA:19093"/>
        <dbReference type="ChEBI" id="CHEBI:15378"/>
        <dbReference type="ChEBI" id="CHEBI:16526"/>
        <dbReference type="ChEBI" id="CHEBI:60052"/>
        <dbReference type="ChEBI" id="CHEBI:140497"/>
        <dbReference type="EC" id="4.1.1.111"/>
    </reaction>
</comment>
<evidence type="ECO:0000313" key="8">
    <source>
        <dbReference type="EMBL" id="BBB89857.1"/>
    </source>
</evidence>
<keyword evidence="1" id="KW-0456">Lyase</keyword>
<dbReference type="RefSeq" id="WP_126306175.1">
    <property type="nucleotide sequence ID" value="NZ_AP018449.1"/>
</dbReference>
<proteinExistence type="inferred from homology"/>
<keyword evidence="9" id="KW-1185">Reference proteome</keyword>
<comment type="pathway">
    <text evidence="2">Porphyrin-containing compound metabolism.</text>
</comment>
<evidence type="ECO:0000256" key="4">
    <source>
        <dbReference type="ARBA" id="ARBA00023471"/>
    </source>
</evidence>
<accession>A0A348AFK9</accession>
<dbReference type="InterPro" id="IPR050684">
    <property type="entry name" value="HTH-Siroheme_Decarb"/>
</dbReference>
<organism evidence="8 9">
    <name type="scientific">Methylomusa anaerophila</name>
    <dbReference type="NCBI Taxonomy" id="1930071"/>
    <lineage>
        <taxon>Bacteria</taxon>
        <taxon>Bacillati</taxon>
        <taxon>Bacillota</taxon>
        <taxon>Negativicutes</taxon>
        <taxon>Selenomonadales</taxon>
        <taxon>Sporomusaceae</taxon>
        <taxon>Methylomusa</taxon>
    </lineage>
</organism>
<evidence type="ECO:0000256" key="1">
    <source>
        <dbReference type="ARBA" id="ARBA00023239"/>
    </source>
</evidence>
<feature type="domain" description="Siroheme decarboxylase NirL-like HTH" evidence="7">
    <location>
        <begin position="7"/>
        <end position="53"/>
    </location>
</feature>
<reference evidence="8 9" key="1">
    <citation type="journal article" date="2018" name="Int. J. Syst. Evol. Microbiol.">
        <title>Methylomusa anaerophila gen. nov., sp. nov., an anaerobic methanol-utilizing bacterium isolated from a microbial fuel cell.</title>
        <authorList>
            <person name="Amano N."/>
            <person name="Yamamuro A."/>
            <person name="Miyahara M."/>
            <person name="Kouzuma A."/>
            <person name="Abe T."/>
            <person name="Watanabe K."/>
        </authorList>
    </citation>
    <scope>NUCLEOTIDE SEQUENCE [LARGE SCALE GENOMIC DNA]</scope>
    <source>
        <strain evidence="8 9">MMFC1</strain>
    </source>
</reference>
<dbReference type="InterPro" id="IPR040523">
    <property type="entry name" value="AsnC_trans_reg2"/>
</dbReference>
<evidence type="ECO:0000256" key="2">
    <source>
        <dbReference type="ARBA" id="ARBA00023444"/>
    </source>
</evidence>
<dbReference type="SUPFAM" id="SSF46785">
    <property type="entry name" value="Winged helix' DNA-binding domain"/>
    <property type="match status" value="1"/>
</dbReference>
<evidence type="ECO:0000313" key="9">
    <source>
        <dbReference type="Proteomes" id="UP000276437"/>
    </source>
</evidence>
<gene>
    <name evidence="8" type="ORF">MAMMFC1_00491</name>
</gene>
<dbReference type="EC" id="4.1.1.111" evidence="4"/>
<protein>
    <recommendedName>
        <fullName evidence="4">siroheme decarboxylase</fullName>
        <ecNumber evidence="4">4.1.1.111</ecNumber>
    </recommendedName>
</protein>
<dbReference type="InterPro" id="IPR036390">
    <property type="entry name" value="WH_DNA-bd_sf"/>
</dbReference>
<evidence type="ECO:0000256" key="5">
    <source>
        <dbReference type="ARBA" id="ARBA00048470"/>
    </source>
</evidence>
<dbReference type="EMBL" id="AP018449">
    <property type="protein sequence ID" value="BBB89857.1"/>
    <property type="molecule type" value="Genomic_DNA"/>
</dbReference>
<dbReference type="Pfam" id="PF22451">
    <property type="entry name" value="NirdL-like_HTH"/>
    <property type="match status" value="1"/>
</dbReference>
<evidence type="ECO:0000259" key="6">
    <source>
        <dbReference type="Pfam" id="PF17805"/>
    </source>
</evidence>
<dbReference type="AlphaFoldDB" id="A0A348AFK9"/>